<dbReference type="InterPro" id="IPR038627">
    <property type="entry name" value="YebG-like_sf"/>
</dbReference>
<feature type="region of interest" description="Disordered" evidence="1">
    <location>
        <begin position="73"/>
        <end position="122"/>
    </location>
</feature>
<dbReference type="RefSeq" id="WP_123754899.1">
    <property type="nucleotide sequence ID" value="NZ_JARXNK020000105.1"/>
</dbReference>
<accession>A0ABU9FAZ4</accession>
<protein>
    <submittedName>
        <fullName evidence="2">YebG family protein</fullName>
    </submittedName>
</protein>
<dbReference type="Proteomes" id="UP001312893">
    <property type="component" value="Unassembled WGS sequence"/>
</dbReference>
<dbReference type="EMBL" id="JARXNK020000105">
    <property type="protein sequence ID" value="MEL0553580.1"/>
    <property type="molecule type" value="Genomic_DNA"/>
</dbReference>
<comment type="caution">
    <text evidence="2">The sequence shown here is derived from an EMBL/GenBank/DDBJ whole genome shotgun (WGS) entry which is preliminary data.</text>
</comment>
<gene>
    <name evidence="2" type="ORF">QFI96_017945</name>
</gene>
<dbReference type="Pfam" id="PF07130">
    <property type="entry name" value="YebG"/>
    <property type="match status" value="1"/>
</dbReference>
<sequence length="122" mass="13545">MAVEIKYVVIREGEEKMSFTSKKEADAYDKMLDLAEVLNDWLVACPLTLEEAQRDEMALWLAERKETLHHILRTGKAPEAESDEETAGQEPQADTAEVATDEPDEPQVAAATTGKTRKVKAA</sequence>
<evidence type="ECO:0000313" key="2">
    <source>
        <dbReference type="EMBL" id="MEL0553580.1"/>
    </source>
</evidence>
<dbReference type="Gene3D" id="1.10.10.710">
    <property type="entry name" value="PSPTO_1197 like"/>
    <property type="match status" value="1"/>
</dbReference>
<keyword evidence="3" id="KW-1185">Reference proteome</keyword>
<dbReference type="InterPro" id="IPR009813">
    <property type="entry name" value="Uncharacterised_YebG"/>
</dbReference>
<name>A0ABU9FAZ4_9ENTR</name>
<evidence type="ECO:0000256" key="1">
    <source>
        <dbReference type="SAM" id="MobiDB-lite"/>
    </source>
</evidence>
<reference evidence="2 3" key="1">
    <citation type="submission" date="2024-04" db="EMBL/GenBank/DDBJ databases">
        <title>Two novel Raoultella species associated with bleeding cankers of broadleaf hosts, Raoultella scottia sp. nov. and Raoultella lignicola sp. nov.</title>
        <authorList>
            <person name="Brady C.L."/>
        </authorList>
    </citation>
    <scope>NUCLEOTIDE SEQUENCE [LARGE SCALE GENOMIC DNA]</scope>
    <source>
        <strain evidence="2 3">TW_WC1a.1</strain>
    </source>
</reference>
<organism evidence="2 3">
    <name type="scientific">Raoultella lignicola</name>
    <dbReference type="NCBI Taxonomy" id="3040939"/>
    <lineage>
        <taxon>Bacteria</taxon>
        <taxon>Pseudomonadati</taxon>
        <taxon>Pseudomonadota</taxon>
        <taxon>Gammaproteobacteria</taxon>
        <taxon>Enterobacterales</taxon>
        <taxon>Enterobacteriaceae</taxon>
        <taxon>Klebsiella/Raoultella group</taxon>
        <taxon>Raoultella</taxon>
    </lineage>
</organism>
<evidence type="ECO:0000313" key="3">
    <source>
        <dbReference type="Proteomes" id="UP001312893"/>
    </source>
</evidence>
<proteinExistence type="predicted"/>